<dbReference type="InterPro" id="IPR029058">
    <property type="entry name" value="AB_hydrolase_fold"/>
</dbReference>
<dbReference type="Gene3D" id="3.40.50.1820">
    <property type="entry name" value="alpha/beta hydrolase"/>
    <property type="match status" value="1"/>
</dbReference>
<dbReference type="Proteomes" id="UP000757232">
    <property type="component" value="Unassembled WGS sequence"/>
</dbReference>
<name>A0A9Q5HSZ0_SANBA</name>
<gene>
    <name evidence="2" type="ORF">A7U60_g7429</name>
</gene>
<dbReference type="SUPFAM" id="SSF53474">
    <property type="entry name" value="alpha/beta-Hydrolases"/>
    <property type="match status" value="1"/>
</dbReference>
<dbReference type="EMBL" id="LNZH02000209">
    <property type="protein sequence ID" value="OCB85420.1"/>
    <property type="molecule type" value="Genomic_DNA"/>
</dbReference>
<comment type="caution">
    <text evidence="2">The sequence shown here is derived from an EMBL/GenBank/DDBJ whole genome shotgun (WGS) entry which is preliminary data.</text>
</comment>
<dbReference type="AlphaFoldDB" id="A0A9Q5HSZ0"/>
<reference evidence="2" key="1">
    <citation type="submission" date="2016-06" db="EMBL/GenBank/DDBJ databases">
        <title>Draft Genome sequence of the fungus Inonotus baumii.</title>
        <authorList>
            <person name="Zhu H."/>
            <person name="Lin W."/>
        </authorList>
    </citation>
    <scope>NUCLEOTIDE SEQUENCE</scope>
    <source>
        <strain evidence="2">821</strain>
    </source>
</reference>
<accession>A0A9Q5HSZ0</accession>
<evidence type="ECO:0000259" key="1">
    <source>
        <dbReference type="Pfam" id="PF12697"/>
    </source>
</evidence>
<keyword evidence="3" id="KW-1185">Reference proteome</keyword>
<dbReference type="InterPro" id="IPR000073">
    <property type="entry name" value="AB_hydrolase_1"/>
</dbReference>
<sequence>MIARYKIVSGLSQSTDSLMATVPPNFSLKCMPKTNEFSHRNAIFITIDDRGNTLYYEDTGVPPDAVALYTTLIIVHGTGSHGQIFRRLLPLAPKHNVRLVLVNRRDYPGSSPYIEEDLSKARASEFARFIKTFIEKENIPKASSDWNRGGVVLMAWSSGNGYILPLLAHIDTIPEETRQFIEPYFRSHIVFDAPRWIPGAPPAPDVLKDASLSEEPSTNGSLRIIHTKASLHATSLTCNLPIQTAESR</sequence>
<evidence type="ECO:0000313" key="3">
    <source>
        <dbReference type="Proteomes" id="UP000757232"/>
    </source>
</evidence>
<dbReference type="OrthoDB" id="5311491at2759"/>
<dbReference type="Pfam" id="PF12697">
    <property type="entry name" value="Abhydrolase_6"/>
    <property type="match status" value="1"/>
</dbReference>
<feature type="domain" description="AB hydrolase-1" evidence="1">
    <location>
        <begin position="72"/>
        <end position="200"/>
    </location>
</feature>
<evidence type="ECO:0000313" key="2">
    <source>
        <dbReference type="EMBL" id="OCB85420.1"/>
    </source>
</evidence>
<protein>
    <recommendedName>
        <fullName evidence="1">AB hydrolase-1 domain-containing protein</fullName>
    </recommendedName>
</protein>
<organism evidence="2 3">
    <name type="scientific">Sanghuangporus baumii</name>
    <name type="common">Phellinus baumii</name>
    <dbReference type="NCBI Taxonomy" id="108892"/>
    <lineage>
        <taxon>Eukaryota</taxon>
        <taxon>Fungi</taxon>
        <taxon>Dikarya</taxon>
        <taxon>Basidiomycota</taxon>
        <taxon>Agaricomycotina</taxon>
        <taxon>Agaricomycetes</taxon>
        <taxon>Hymenochaetales</taxon>
        <taxon>Hymenochaetaceae</taxon>
        <taxon>Sanghuangporus</taxon>
    </lineage>
</organism>
<proteinExistence type="predicted"/>